<evidence type="ECO:0000256" key="7">
    <source>
        <dbReference type="ARBA" id="ARBA00034078"/>
    </source>
</evidence>
<dbReference type="PANTHER" id="PTHR43583:SF2">
    <property type="entry name" value="THIAZOLE BIOSYNTHESIS PROTEIN"/>
    <property type="match status" value="1"/>
</dbReference>
<proteinExistence type="predicted"/>
<dbReference type="SUPFAM" id="SSF102114">
    <property type="entry name" value="Radical SAM enzymes"/>
    <property type="match status" value="1"/>
</dbReference>
<evidence type="ECO:0000313" key="9">
    <source>
        <dbReference type="EMBL" id="AKL98111.1"/>
    </source>
</evidence>
<keyword evidence="4" id="KW-0479">Metal-binding</keyword>
<dbReference type="AlphaFoldDB" id="A0A0G3WHK0"/>
<dbReference type="SFLD" id="SFLDG01081">
    <property type="entry name" value="cleavage_of_the_Ca-Cb_bond_in"/>
    <property type="match status" value="1"/>
</dbReference>
<evidence type="ECO:0000256" key="3">
    <source>
        <dbReference type="ARBA" id="ARBA00022691"/>
    </source>
</evidence>
<dbReference type="Gene3D" id="3.20.20.70">
    <property type="entry name" value="Aldolase class I"/>
    <property type="match status" value="1"/>
</dbReference>
<dbReference type="PROSITE" id="PS51918">
    <property type="entry name" value="RADICAL_SAM"/>
    <property type="match status" value="1"/>
</dbReference>
<dbReference type="SMART" id="SM00729">
    <property type="entry name" value="Elp3"/>
    <property type="match status" value="1"/>
</dbReference>
<keyword evidence="5" id="KW-0408">Iron</keyword>
<dbReference type="InterPro" id="IPR013785">
    <property type="entry name" value="Aldolase_TIM"/>
</dbReference>
<dbReference type="KEGG" id="epo:Epro_0732"/>
<dbReference type="RefSeq" id="WP_052570654.1">
    <property type="nucleotide sequence ID" value="NZ_CP009498.1"/>
</dbReference>
<dbReference type="InterPro" id="IPR010722">
    <property type="entry name" value="BATS_dom"/>
</dbReference>
<evidence type="ECO:0000256" key="1">
    <source>
        <dbReference type="ARBA" id="ARBA00001966"/>
    </source>
</evidence>
<dbReference type="OrthoDB" id="9801120at2"/>
<dbReference type="GO" id="GO:0003824">
    <property type="term" value="F:catalytic activity"/>
    <property type="evidence" value="ECO:0007669"/>
    <property type="project" value="InterPro"/>
</dbReference>
<evidence type="ECO:0000259" key="8">
    <source>
        <dbReference type="PROSITE" id="PS51918"/>
    </source>
</evidence>
<sequence>MKHIDEKTINSLINIKVYPREIDEILEKTKLLKRLSLEDCAKLLAVADAKLLKKIYKAAARVKNIIYGKRVVLFVPLYISNVCANTCLYCGFSVNNKLTVRKKLSLEEIKKQTEILLKRGHKRILMVAGETASSDENVNYYIDAVKAIYAADYKGSKIKRVNVNVAPLSVEQFKKLKDAGIGTYQLFQETYHDATYRKLHVAGAKSEPDNRLDAIDRAFEAGIDDVGIGTLFGLYDYRFEVLAMLMHIEYLEKKFGIGPHTISMPRIEPAQGTNYADHGEYPLTDENFKKLVAVLRLSVPYTGIIMSTRETSEMRDELVNLGVSQISAESRVTPGGYEEVVQDNKTVEKQFSLNDQRSLTEITSSLILQGLIPSFCAACYRKNRTGEHFMDLAKPGDIKHMCDINALVTLKEYLEDFAEPEVKKAGYKLIEEAKKNLDAEAIKTLEKMFKNIDAGIRDEYV</sequence>
<dbReference type="NCBIfam" id="TIGR03955">
    <property type="entry name" value="rSAM_HydG"/>
    <property type="match status" value="1"/>
</dbReference>
<keyword evidence="6" id="KW-0411">Iron-sulfur</keyword>
<organism evidence="9 10">
    <name type="scientific">Endomicrobium proavitum</name>
    <dbReference type="NCBI Taxonomy" id="1408281"/>
    <lineage>
        <taxon>Bacteria</taxon>
        <taxon>Pseudomonadati</taxon>
        <taxon>Elusimicrobiota</taxon>
        <taxon>Endomicrobiia</taxon>
        <taxon>Endomicrobiales</taxon>
        <taxon>Endomicrobiaceae</taxon>
        <taxon>Endomicrobium</taxon>
    </lineage>
</organism>
<dbReference type="GO" id="GO:0044272">
    <property type="term" value="P:sulfur compound biosynthetic process"/>
    <property type="evidence" value="ECO:0007669"/>
    <property type="project" value="UniProtKB-ARBA"/>
</dbReference>
<evidence type="ECO:0000256" key="6">
    <source>
        <dbReference type="ARBA" id="ARBA00023014"/>
    </source>
</evidence>
<dbReference type="Pfam" id="PF06968">
    <property type="entry name" value="BATS"/>
    <property type="match status" value="1"/>
</dbReference>
<evidence type="ECO:0000256" key="4">
    <source>
        <dbReference type="ARBA" id="ARBA00022723"/>
    </source>
</evidence>
<dbReference type="EMBL" id="CP009498">
    <property type="protein sequence ID" value="AKL98111.1"/>
    <property type="molecule type" value="Genomic_DNA"/>
</dbReference>
<keyword evidence="2" id="KW-0004">4Fe-4S</keyword>
<dbReference type="GO" id="GO:0042364">
    <property type="term" value="P:water-soluble vitamin biosynthetic process"/>
    <property type="evidence" value="ECO:0007669"/>
    <property type="project" value="UniProtKB-ARBA"/>
</dbReference>
<dbReference type="SFLD" id="SFLDS00029">
    <property type="entry name" value="Radical_SAM"/>
    <property type="match status" value="1"/>
</dbReference>
<comment type="cofactor">
    <cofactor evidence="7">
        <name>[2Fe-2S] cluster</name>
        <dbReference type="ChEBI" id="CHEBI:190135"/>
    </cofactor>
</comment>
<dbReference type="InterPro" id="IPR006638">
    <property type="entry name" value="Elp3/MiaA/NifB-like_rSAM"/>
</dbReference>
<dbReference type="InterPro" id="IPR034428">
    <property type="entry name" value="ThiH/NoCL/HydG-like"/>
</dbReference>
<dbReference type="GO" id="GO:0051539">
    <property type="term" value="F:4 iron, 4 sulfur cluster binding"/>
    <property type="evidence" value="ECO:0007669"/>
    <property type="project" value="UniProtKB-KW"/>
</dbReference>
<dbReference type="InterPro" id="IPR007197">
    <property type="entry name" value="rSAM"/>
</dbReference>
<keyword evidence="3" id="KW-0949">S-adenosyl-L-methionine</keyword>
<dbReference type="InterPro" id="IPR058240">
    <property type="entry name" value="rSAM_sf"/>
</dbReference>
<gene>
    <name evidence="9" type="primary">thiH</name>
    <name evidence="9" type="ORF">Epro_0732</name>
</gene>
<dbReference type="CDD" id="cd01335">
    <property type="entry name" value="Radical_SAM"/>
    <property type="match status" value="1"/>
</dbReference>
<dbReference type="Pfam" id="PF04055">
    <property type="entry name" value="Radical_SAM"/>
    <property type="match status" value="1"/>
</dbReference>
<dbReference type="GO" id="GO:0046872">
    <property type="term" value="F:metal ion binding"/>
    <property type="evidence" value="ECO:0007669"/>
    <property type="project" value="UniProtKB-KW"/>
</dbReference>
<accession>A0A0G3WHK0</accession>
<name>A0A0G3WHK0_9BACT</name>
<dbReference type="InterPro" id="IPR024007">
    <property type="entry name" value="FeFe-hyd_mat_HydG"/>
</dbReference>
<feature type="domain" description="Radical SAM core" evidence="8">
    <location>
        <begin position="67"/>
        <end position="301"/>
    </location>
</feature>
<protein>
    <submittedName>
        <fullName evidence="9">Thiamine biosynthesis protein ThiH</fullName>
    </submittedName>
</protein>
<reference evidence="9 10" key="1">
    <citation type="submission" date="2014-09" db="EMBL/GenBank/DDBJ databases">
        <title>Complete genome sequence of Endomicrobium proavitum.</title>
        <authorList>
            <person name="Zheng H."/>
        </authorList>
    </citation>
    <scope>NUCLEOTIDE SEQUENCE [LARGE SCALE GENOMIC DNA]</scope>
    <source>
        <strain evidence="9 10">Rsa215</strain>
    </source>
</reference>
<evidence type="ECO:0000256" key="2">
    <source>
        <dbReference type="ARBA" id="ARBA00022485"/>
    </source>
</evidence>
<dbReference type="STRING" id="1408281.Epro_0732"/>
<evidence type="ECO:0000313" key="10">
    <source>
        <dbReference type="Proteomes" id="UP000035337"/>
    </source>
</evidence>
<dbReference type="SMART" id="SM00876">
    <property type="entry name" value="BATS"/>
    <property type="match status" value="1"/>
</dbReference>
<comment type="cofactor">
    <cofactor evidence="1">
        <name>[4Fe-4S] cluster</name>
        <dbReference type="ChEBI" id="CHEBI:49883"/>
    </cofactor>
</comment>
<dbReference type="Proteomes" id="UP000035337">
    <property type="component" value="Chromosome"/>
</dbReference>
<evidence type="ECO:0000256" key="5">
    <source>
        <dbReference type="ARBA" id="ARBA00023004"/>
    </source>
</evidence>
<dbReference type="SFLD" id="SFLDG01060">
    <property type="entry name" value="BATS_domain_containing"/>
    <property type="match status" value="1"/>
</dbReference>
<keyword evidence="10" id="KW-1185">Reference proteome</keyword>
<dbReference type="SFLD" id="SFLDF00319">
    <property type="entry name" value="Fe_hydrogenase_maturase_(HydG"/>
    <property type="match status" value="1"/>
</dbReference>
<dbReference type="PANTHER" id="PTHR43583">
    <property type="entry name" value="2-IMINOACETATE SYNTHASE"/>
    <property type="match status" value="1"/>
</dbReference>